<organism evidence="1 3">
    <name type="scientific">Trichinella zimbabwensis</name>
    <dbReference type="NCBI Taxonomy" id="268475"/>
    <lineage>
        <taxon>Eukaryota</taxon>
        <taxon>Metazoa</taxon>
        <taxon>Ecdysozoa</taxon>
        <taxon>Nematoda</taxon>
        <taxon>Enoplea</taxon>
        <taxon>Dorylaimia</taxon>
        <taxon>Trichinellida</taxon>
        <taxon>Trichinellidae</taxon>
        <taxon>Trichinella</taxon>
    </lineage>
</organism>
<proteinExistence type="predicted"/>
<evidence type="ECO:0000313" key="1">
    <source>
        <dbReference type="EMBL" id="KRZ04056.1"/>
    </source>
</evidence>
<name>A0A0V1H0I8_9BILA</name>
<evidence type="ECO:0000313" key="2">
    <source>
        <dbReference type="EMBL" id="KRZ04063.1"/>
    </source>
</evidence>
<dbReference type="OrthoDB" id="5940462at2759"/>
<gene>
    <name evidence="2" type="ORF">T11_1454</name>
    <name evidence="1" type="ORF">T11_9446</name>
</gene>
<dbReference type="Proteomes" id="UP000055024">
    <property type="component" value="Unassembled WGS sequence"/>
</dbReference>
<dbReference type="EMBL" id="JYDP01000173">
    <property type="protein sequence ID" value="KRZ04063.1"/>
    <property type="molecule type" value="Genomic_DNA"/>
</dbReference>
<dbReference type="EMBL" id="JYDP01000173">
    <property type="protein sequence ID" value="KRZ04056.1"/>
    <property type="molecule type" value="Genomic_DNA"/>
</dbReference>
<accession>A0A0V1H0I8</accession>
<comment type="caution">
    <text evidence="1">The sequence shown here is derived from an EMBL/GenBank/DDBJ whole genome shotgun (WGS) entry which is preliminary data.</text>
</comment>
<protein>
    <submittedName>
        <fullName evidence="1">Uncharacterized protein</fullName>
    </submittedName>
</protein>
<sequence>MIYMKQQIYKKCQRYEKIAVSQGAVYVFLKNKIPLFLCREAEHHEMFLPVTAYKHQSGKEFPQHSILRHAESTGIADGEEH</sequence>
<keyword evidence="3" id="KW-1185">Reference proteome</keyword>
<reference evidence="1 3" key="1">
    <citation type="submission" date="2015-01" db="EMBL/GenBank/DDBJ databases">
        <title>Evolution of Trichinella species and genotypes.</title>
        <authorList>
            <person name="Korhonen P.K."/>
            <person name="Edoardo P."/>
            <person name="Giuseppe L.R."/>
            <person name="Gasser R.B."/>
        </authorList>
    </citation>
    <scope>NUCLEOTIDE SEQUENCE [LARGE SCALE GENOMIC DNA]</scope>
    <source>
        <strain evidence="1">ISS1029</strain>
    </source>
</reference>
<dbReference type="AlphaFoldDB" id="A0A0V1H0I8"/>
<evidence type="ECO:0000313" key="3">
    <source>
        <dbReference type="Proteomes" id="UP000055024"/>
    </source>
</evidence>